<evidence type="ECO:0000313" key="1">
    <source>
        <dbReference type="EMBL" id="KAL2913618.1"/>
    </source>
</evidence>
<protein>
    <submittedName>
        <fullName evidence="1">Uncharacterized protein</fullName>
    </submittedName>
</protein>
<evidence type="ECO:0000313" key="2">
    <source>
        <dbReference type="Proteomes" id="UP001527925"/>
    </source>
</evidence>
<comment type="caution">
    <text evidence="1">The sequence shown here is derived from an EMBL/GenBank/DDBJ whole genome shotgun (WGS) entry which is preliminary data.</text>
</comment>
<reference evidence="1 2" key="1">
    <citation type="submission" date="2023-09" db="EMBL/GenBank/DDBJ databases">
        <title>Pangenome analysis of Batrachochytrium dendrobatidis and related Chytrids.</title>
        <authorList>
            <person name="Yacoub M.N."/>
            <person name="Stajich J.E."/>
            <person name="James T.Y."/>
        </authorList>
    </citation>
    <scope>NUCLEOTIDE SEQUENCE [LARGE SCALE GENOMIC DNA]</scope>
    <source>
        <strain evidence="1 2">JEL0888</strain>
    </source>
</reference>
<gene>
    <name evidence="1" type="ORF">HK105_206920</name>
</gene>
<organism evidence="1 2">
    <name type="scientific">Polyrhizophydium stewartii</name>
    <dbReference type="NCBI Taxonomy" id="2732419"/>
    <lineage>
        <taxon>Eukaryota</taxon>
        <taxon>Fungi</taxon>
        <taxon>Fungi incertae sedis</taxon>
        <taxon>Chytridiomycota</taxon>
        <taxon>Chytridiomycota incertae sedis</taxon>
        <taxon>Chytridiomycetes</taxon>
        <taxon>Rhizophydiales</taxon>
        <taxon>Rhizophydiales incertae sedis</taxon>
        <taxon>Polyrhizophydium</taxon>
    </lineage>
</organism>
<keyword evidence="2" id="KW-1185">Reference proteome</keyword>
<dbReference type="Proteomes" id="UP001527925">
    <property type="component" value="Unassembled WGS sequence"/>
</dbReference>
<proteinExistence type="predicted"/>
<name>A0ABR4N270_9FUNG</name>
<accession>A0ABR4N270</accession>
<dbReference type="EMBL" id="JADGIZ020000044">
    <property type="protein sequence ID" value="KAL2913618.1"/>
    <property type="molecule type" value="Genomic_DNA"/>
</dbReference>
<sequence length="113" mass="11736">MPSANIAAAQAQTLQELQHTAERELASLQSLRGQTGLLAASGDFEAKALMAASQVYGLFLDSTRIVEKADKADKAPHTASPDSIQRLIVAFGGHQVVITAAAGLIVAAKIQLA</sequence>